<sequence>MERGMSSNIPREEITGGVELRTRVSHRRIISFPDAISMIQSAEEMGVIMYEVEGFIGEGYVPVWTGDPPGTPELFKGLPELKRIPHLGDGGRLSEEQRISLEDWL</sequence>
<organism evidence="1 2">
    <name type="scientific">Eretmocerus hayati</name>
    <dbReference type="NCBI Taxonomy" id="131215"/>
    <lineage>
        <taxon>Eukaryota</taxon>
        <taxon>Metazoa</taxon>
        <taxon>Ecdysozoa</taxon>
        <taxon>Arthropoda</taxon>
        <taxon>Hexapoda</taxon>
        <taxon>Insecta</taxon>
        <taxon>Pterygota</taxon>
        <taxon>Neoptera</taxon>
        <taxon>Endopterygota</taxon>
        <taxon>Hymenoptera</taxon>
        <taxon>Apocrita</taxon>
        <taxon>Proctotrupomorpha</taxon>
        <taxon>Chalcidoidea</taxon>
        <taxon>Aphelinidae</taxon>
        <taxon>Aphelininae</taxon>
        <taxon>Eretmocerus</taxon>
    </lineage>
</organism>
<evidence type="ECO:0000313" key="2">
    <source>
        <dbReference type="Proteomes" id="UP001239111"/>
    </source>
</evidence>
<evidence type="ECO:0000313" key="1">
    <source>
        <dbReference type="EMBL" id="KAJ8666066.1"/>
    </source>
</evidence>
<accession>A0ACC2N4R4</accession>
<comment type="caution">
    <text evidence="1">The sequence shown here is derived from an EMBL/GenBank/DDBJ whole genome shotgun (WGS) entry which is preliminary data.</text>
</comment>
<dbReference type="EMBL" id="CM056744">
    <property type="protein sequence ID" value="KAJ8666066.1"/>
    <property type="molecule type" value="Genomic_DNA"/>
</dbReference>
<gene>
    <name evidence="1" type="ORF">QAD02_007728</name>
</gene>
<name>A0ACC2N4R4_9HYME</name>
<keyword evidence="2" id="KW-1185">Reference proteome</keyword>
<protein>
    <submittedName>
        <fullName evidence="1">Uncharacterized protein</fullName>
    </submittedName>
</protein>
<reference evidence="1" key="1">
    <citation type="submission" date="2023-04" db="EMBL/GenBank/DDBJ databases">
        <title>A chromosome-level genome assembly of the parasitoid wasp Eretmocerus hayati.</title>
        <authorList>
            <person name="Zhong Y."/>
            <person name="Liu S."/>
            <person name="Liu Y."/>
        </authorList>
    </citation>
    <scope>NUCLEOTIDE SEQUENCE</scope>
    <source>
        <strain evidence="1">ZJU_SS_LIU_2023</strain>
    </source>
</reference>
<proteinExistence type="predicted"/>
<dbReference type="Proteomes" id="UP001239111">
    <property type="component" value="Chromosome 4"/>
</dbReference>